<comment type="similarity">
    <text evidence="1">Belongs to the iron-containing alcohol dehydrogenase family.</text>
</comment>
<keyword evidence="3" id="KW-0520">NAD</keyword>
<dbReference type="Pfam" id="PF00465">
    <property type="entry name" value="Fe-ADH"/>
    <property type="match status" value="1"/>
</dbReference>
<evidence type="ECO:0000256" key="2">
    <source>
        <dbReference type="ARBA" id="ARBA00023002"/>
    </source>
</evidence>
<accession>A0A081RAD8</accession>
<feature type="domain" description="Fe-containing alcohol dehydrogenase-like C-terminal" evidence="5">
    <location>
        <begin position="165"/>
        <end position="346"/>
    </location>
</feature>
<evidence type="ECO:0000256" key="1">
    <source>
        <dbReference type="ARBA" id="ARBA00007358"/>
    </source>
</evidence>
<dbReference type="Proteomes" id="UP000028411">
    <property type="component" value="Unassembled WGS sequence"/>
</dbReference>
<dbReference type="InterPro" id="IPR039697">
    <property type="entry name" value="Alcohol_dehydrogenase_Fe"/>
</dbReference>
<name>A0A081RAD8_SPHCR</name>
<dbReference type="OrthoDB" id="3812122at2"/>
<dbReference type="GO" id="GO:0018506">
    <property type="term" value="F:maleylacetate reductase activity"/>
    <property type="evidence" value="ECO:0007669"/>
    <property type="project" value="UniProtKB-EC"/>
</dbReference>
<organism evidence="6 7">
    <name type="scientific">Sphingobium chlorophenolicum</name>
    <dbReference type="NCBI Taxonomy" id="46429"/>
    <lineage>
        <taxon>Bacteria</taxon>
        <taxon>Pseudomonadati</taxon>
        <taxon>Pseudomonadota</taxon>
        <taxon>Alphaproteobacteria</taxon>
        <taxon>Sphingomonadales</taxon>
        <taxon>Sphingomonadaceae</taxon>
        <taxon>Sphingobium</taxon>
    </lineage>
</organism>
<dbReference type="Gene3D" id="1.20.1090.10">
    <property type="entry name" value="Dehydroquinate synthase-like - alpha domain"/>
    <property type="match status" value="1"/>
</dbReference>
<dbReference type="InterPro" id="IPR001670">
    <property type="entry name" value="ADH_Fe/GldA"/>
</dbReference>
<sequence>MDDFIYDGLPSRVIFGRGTVAKLGAEIERMKLKRLLILATPQQVGEAEAIRDSIAGNCAGIFAGATMHTPVDVTEAALKMVASGEVDGTIAVGGGSTTGLGKAIAFRTNLPQIVLPTTYAGSEMTPILGETENGVKTTKRSMAILPEVVIYDVDFTLSLPASLSATSGMNAMAHAVEALYARDSNPITSLMAEEGIRAFASALPRIVEQPGDGDARSDALYGAWLSGVCLGTAGMALHHKLCHVLGGMFNLPHAETHSIILPHAVAYNAEAAPKIGEVFGRVMGGGPAASALFDFAGKLGIARALRDIGMPESGIAAAAEAASGDPYWNPRPVTHAGVLALLTRAWAGETPAA</sequence>
<dbReference type="InterPro" id="IPR034786">
    <property type="entry name" value="MAR"/>
</dbReference>
<dbReference type="InterPro" id="IPR056798">
    <property type="entry name" value="ADH_Fe_C"/>
</dbReference>
<keyword evidence="2 6" id="KW-0560">Oxidoreductase</keyword>
<dbReference type="Gene3D" id="3.40.50.1970">
    <property type="match status" value="1"/>
</dbReference>
<dbReference type="GO" id="GO:0004022">
    <property type="term" value="F:alcohol dehydrogenase (NAD+) activity"/>
    <property type="evidence" value="ECO:0007669"/>
    <property type="project" value="TreeGrafter"/>
</dbReference>
<dbReference type="EMBL" id="JFHR01000050">
    <property type="protein sequence ID" value="KEQ52161.1"/>
    <property type="molecule type" value="Genomic_DNA"/>
</dbReference>
<dbReference type="RefSeq" id="WP_037455039.1">
    <property type="nucleotide sequence ID" value="NZ_JFHR01000050.1"/>
</dbReference>
<dbReference type="AlphaFoldDB" id="A0A081RAD8"/>
<gene>
    <name evidence="6" type="ORF">BV95_03579</name>
</gene>
<comment type="caution">
    <text evidence="6">The sequence shown here is derived from an EMBL/GenBank/DDBJ whole genome shotgun (WGS) entry which is preliminary data.</text>
</comment>
<evidence type="ECO:0000313" key="6">
    <source>
        <dbReference type="EMBL" id="KEQ52161.1"/>
    </source>
</evidence>
<evidence type="ECO:0000259" key="5">
    <source>
        <dbReference type="Pfam" id="PF25137"/>
    </source>
</evidence>
<feature type="domain" description="Alcohol dehydrogenase iron-type/glycerol dehydrogenase GldA" evidence="4">
    <location>
        <begin position="10"/>
        <end position="152"/>
    </location>
</feature>
<proteinExistence type="inferred from homology"/>
<dbReference type="PANTHER" id="PTHR11496">
    <property type="entry name" value="ALCOHOL DEHYDROGENASE"/>
    <property type="match status" value="1"/>
</dbReference>
<dbReference type="Pfam" id="PF25137">
    <property type="entry name" value="ADH_Fe_C"/>
    <property type="match status" value="1"/>
</dbReference>
<reference evidence="6 7" key="1">
    <citation type="submission" date="2014-02" db="EMBL/GenBank/DDBJ databases">
        <title>Whole genome sequence of Sphingobium chlorophenolicum NBRC 16172.</title>
        <authorList>
            <person name="Gan H.M."/>
            <person name="Gan H.Y."/>
            <person name="Chew T.H."/>
            <person name="Savka M.A."/>
        </authorList>
    </citation>
    <scope>NUCLEOTIDE SEQUENCE [LARGE SCALE GENOMIC DNA]</scope>
    <source>
        <strain evidence="6 7">NBRC 16172</strain>
    </source>
</reference>
<dbReference type="CDD" id="cd08177">
    <property type="entry name" value="MAR"/>
    <property type="match status" value="1"/>
</dbReference>
<evidence type="ECO:0000256" key="3">
    <source>
        <dbReference type="ARBA" id="ARBA00023027"/>
    </source>
</evidence>
<dbReference type="SUPFAM" id="SSF56796">
    <property type="entry name" value="Dehydroquinate synthase-like"/>
    <property type="match status" value="1"/>
</dbReference>
<protein>
    <submittedName>
        <fullName evidence="6">Maleylacetate reductase</fullName>
        <ecNumber evidence="6">1.3.1.32</ecNumber>
    </submittedName>
</protein>
<dbReference type="EC" id="1.3.1.32" evidence="6"/>
<dbReference type="GO" id="GO:0046872">
    <property type="term" value="F:metal ion binding"/>
    <property type="evidence" value="ECO:0007669"/>
    <property type="project" value="InterPro"/>
</dbReference>
<dbReference type="PANTHER" id="PTHR11496:SF102">
    <property type="entry name" value="ALCOHOL DEHYDROGENASE 4"/>
    <property type="match status" value="1"/>
</dbReference>
<dbReference type="eggNOG" id="COG1454">
    <property type="taxonomic scope" value="Bacteria"/>
</dbReference>
<dbReference type="PATRIC" id="fig|46429.4.peg.3568"/>
<evidence type="ECO:0000259" key="4">
    <source>
        <dbReference type="Pfam" id="PF00465"/>
    </source>
</evidence>
<evidence type="ECO:0000313" key="7">
    <source>
        <dbReference type="Proteomes" id="UP000028411"/>
    </source>
</evidence>